<evidence type="ECO:0000256" key="1">
    <source>
        <dbReference type="SAM" id="MobiDB-lite"/>
    </source>
</evidence>
<feature type="transmembrane region" description="Helical" evidence="2">
    <location>
        <begin position="21"/>
        <end position="45"/>
    </location>
</feature>
<feature type="transmembrane region" description="Helical" evidence="2">
    <location>
        <begin position="228"/>
        <end position="250"/>
    </location>
</feature>
<feature type="domain" description="Myo-inositol-1-phosphate synthase GAPDH-like" evidence="3">
    <location>
        <begin position="626"/>
        <end position="734"/>
    </location>
</feature>
<gene>
    <name evidence="4" type="ORF">KV110_35980</name>
</gene>
<dbReference type="PANTHER" id="PTHR43125:SF1">
    <property type="entry name" value="INOSITOL-3-PHOSPHATE SYNTHASE"/>
    <property type="match status" value="1"/>
</dbReference>
<evidence type="ECO:0000259" key="3">
    <source>
        <dbReference type="Pfam" id="PF01658"/>
    </source>
</evidence>
<dbReference type="EC" id="5.5.1.4" evidence="4"/>
<protein>
    <submittedName>
        <fullName evidence="4">Inositol-3-phosphate synthase</fullName>
        <ecNumber evidence="4">5.5.1.4</ecNumber>
    </submittedName>
</protein>
<dbReference type="Pfam" id="PF07690">
    <property type="entry name" value="MFS_1"/>
    <property type="match status" value="1"/>
</dbReference>
<feature type="region of interest" description="Disordered" evidence="1">
    <location>
        <begin position="410"/>
        <end position="429"/>
    </location>
</feature>
<feature type="transmembrane region" description="Helical" evidence="2">
    <location>
        <begin position="357"/>
        <end position="375"/>
    </location>
</feature>
<dbReference type="InterPro" id="IPR011701">
    <property type="entry name" value="MFS"/>
</dbReference>
<feature type="transmembrane region" description="Helical" evidence="2">
    <location>
        <begin position="290"/>
        <end position="309"/>
    </location>
</feature>
<keyword evidence="5" id="KW-1185">Reference proteome</keyword>
<evidence type="ECO:0000313" key="5">
    <source>
        <dbReference type="Proteomes" id="UP000694257"/>
    </source>
</evidence>
<proteinExistence type="predicted"/>
<dbReference type="PANTHER" id="PTHR43125">
    <property type="entry name" value="INOSITOL-3-PHOSPHATE SYNTHASE"/>
    <property type="match status" value="1"/>
</dbReference>
<evidence type="ECO:0000256" key="2">
    <source>
        <dbReference type="SAM" id="Phobius"/>
    </source>
</evidence>
<feature type="transmembrane region" description="Helical" evidence="2">
    <location>
        <begin position="315"/>
        <end position="336"/>
    </location>
</feature>
<keyword evidence="2" id="KW-0472">Membrane</keyword>
<feature type="transmembrane region" description="Helical" evidence="2">
    <location>
        <begin position="51"/>
        <end position="72"/>
    </location>
</feature>
<reference evidence="4 5" key="1">
    <citation type="submission" date="2021-07" db="EMBL/GenBank/DDBJ databases">
        <title>Whole Genome Sequence of Nocardia Iowensis.</title>
        <authorList>
            <person name="Lamm A."/>
            <person name="Collins-Fairclough A.M."/>
            <person name="Bunk B."/>
            <person name="Sproer C."/>
        </authorList>
    </citation>
    <scope>NUCLEOTIDE SEQUENCE [LARGE SCALE GENOMIC DNA]</scope>
    <source>
        <strain evidence="4 5">NRRL 5646</strain>
    </source>
</reference>
<sequence length="794" mass="84390">MGSRRSAKLVPEVLRERNFAWYYLGEVTSLLGDAVLPIALTFAVLETTGSMTAIGLVFAAGLVPEAILLMVGGVIADSKDRRKVMIICDVGRMIAQAVQGVLLLTGHSSLLTLIALQLVCGTGMAFFRPALSGLVRQIVGSERLTQANALVSLGDNTAHSVGPALGGVLVVAVGPGGALLVDAVASAVSALALTAVRTDRPAPDPEQPSSSILKDLVEGWREFRGHGWLAGLVLWMSSFYLLGMPAMLVLGPVVASERLGGVAAWSAISVCAGVGGVVGSLLAIRIQPRFPLRLAVPAMACYGLPLLLLGWSDRLWPVVLAALPGSVGFALLSIYLTTAIQRHIPEAMLSRVSVYNWSGNVVVLPIGLAVIGPLAEMFSPTAVLVATGSWVVATPMLLLAVGSIRNLPASPSSADTREDPTVNKPFESNPATEIESRPVRVAIAGVGNCAASLVQGVQYYRDAPPDAQVPGLMHVQFGDYHVRDITFVAAFDVDAKKVGVDLSEAIVASENNTIAIAEVPPLGVIVQRGETKDGLGRYYRETITESDARPVDVAAVLREVEADVLVSYLPVGSMEADYFYAQAALDAGVAFVNALPVFIASDPEWAAKFERAGVPIIGDDIKSQVGATITHRVLAKLFEDRGVALDRTMQLNVGGNMDFKNMLERDRLESKKISKTQAVTSQVPRELGARNVHIGPSDYVEWLDDRKWAYVRLEGRAFGDVPLNLEYKLEVWDSPNSAGIVIDAVRAAKIALDRGIGGPIDSVSSYLMKSPPRQVSDSAARDAVERFIGGEQDE</sequence>
<keyword evidence="2" id="KW-0812">Transmembrane</keyword>
<evidence type="ECO:0000313" key="4">
    <source>
        <dbReference type="EMBL" id="QXN90730.1"/>
    </source>
</evidence>
<name>A0ABX8RM64_NOCIO</name>
<keyword evidence="4" id="KW-0413">Isomerase</keyword>
<dbReference type="EMBL" id="CP078145">
    <property type="protein sequence ID" value="QXN90730.1"/>
    <property type="molecule type" value="Genomic_DNA"/>
</dbReference>
<accession>A0ABX8RM64</accession>
<dbReference type="NCBIfam" id="TIGR03450">
    <property type="entry name" value="mycothiol_INO1"/>
    <property type="match status" value="1"/>
</dbReference>
<dbReference type="InterPro" id="IPR017815">
    <property type="entry name" value="Myo-inos-1-P_Synthase_actino"/>
</dbReference>
<dbReference type="Pfam" id="PF01658">
    <property type="entry name" value="Inos-1-P_synth"/>
    <property type="match status" value="1"/>
</dbReference>
<organism evidence="4 5">
    <name type="scientific">Nocardia iowensis</name>
    <dbReference type="NCBI Taxonomy" id="204891"/>
    <lineage>
        <taxon>Bacteria</taxon>
        <taxon>Bacillati</taxon>
        <taxon>Actinomycetota</taxon>
        <taxon>Actinomycetes</taxon>
        <taxon>Mycobacteriales</taxon>
        <taxon>Nocardiaceae</taxon>
        <taxon>Nocardia</taxon>
    </lineage>
</organism>
<keyword evidence="2" id="KW-1133">Transmembrane helix</keyword>
<dbReference type="InterPro" id="IPR052199">
    <property type="entry name" value="MIPS"/>
</dbReference>
<dbReference type="Proteomes" id="UP000694257">
    <property type="component" value="Chromosome"/>
</dbReference>
<feature type="transmembrane region" description="Helical" evidence="2">
    <location>
        <begin position="262"/>
        <end position="283"/>
    </location>
</feature>
<dbReference type="InterPro" id="IPR013021">
    <property type="entry name" value="Myo-inos-1-P_Synthase_GAPDH"/>
</dbReference>
<dbReference type="GO" id="GO:0004512">
    <property type="term" value="F:inositol-3-phosphate synthase activity"/>
    <property type="evidence" value="ECO:0007669"/>
    <property type="project" value="UniProtKB-EC"/>
</dbReference>
<dbReference type="CDD" id="cd06173">
    <property type="entry name" value="MFS_MefA_like"/>
    <property type="match status" value="1"/>
</dbReference>